<accession>A0ABX8RFB9</accession>
<evidence type="ECO:0000313" key="2">
    <source>
        <dbReference type="Proteomes" id="UP000886818"/>
    </source>
</evidence>
<organism evidence="1 2">
    <name type="scientific">Crassaminicella indica</name>
    <dbReference type="NCBI Taxonomy" id="2855394"/>
    <lineage>
        <taxon>Bacteria</taxon>
        <taxon>Bacillati</taxon>
        <taxon>Bacillota</taxon>
        <taxon>Clostridia</taxon>
        <taxon>Eubacteriales</taxon>
        <taxon>Clostridiaceae</taxon>
        <taxon>Crassaminicella</taxon>
    </lineage>
</organism>
<evidence type="ECO:0000313" key="1">
    <source>
        <dbReference type="EMBL" id="QXM07157.1"/>
    </source>
</evidence>
<protein>
    <submittedName>
        <fullName evidence="1">Uncharacterized protein</fullName>
    </submittedName>
</protein>
<proteinExistence type="predicted"/>
<keyword evidence="2" id="KW-1185">Reference proteome</keyword>
<reference evidence="1" key="1">
    <citation type="submission" date="2021-07" db="EMBL/GenBank/DDBJ databases">
        <title>Complete genome sequence of Crassaminicella sp. 143-21, isolated from a deep-sea hydrothermal vent.</title>
        <authorList>
            <person name="Li X."/>
        </authorList>
    </citation>
    <scope>NUCLEOTIDE SEQUENCE</scope>
    <source>
        <strain evidence="1">143-21</strain>
    </source>
</reference>
<name>A0ABX8RFB9_9CLOT</name>
<sequence>MKTLKITIIIVILMTAIYNKDIHNVGIDNIKTTTEDFYGEWIVQKNITPKGIPSIYGKEDIVEMLGKKIVYSKEIASYADQICENPFYKKMIVKDDDLI</sequence>
<dbReference type="EMBL" id="CP078093">
    <property type="protein sequence ID" value="QXM07157.1"/>
    <property type="molecule type" value="Genomic_DNA"/>
</dbReference>
<dbReference type="Proteomes" id="UP000886818">
    <property type="component" value="Chromosome"/>
</dbReference>
<dbReference type="RefSeq" id="WP_218283843.1">
    <property type="nucleotide sequence ID" value="NZ_CP078093.1"/>
</dbReference>
<gene>
    <name evidence="1" type="ORF">KVH43_05500</name>
</gene>